<accession>A0A8B6CXE5</accession>
<dbReference type="InterPro" id="IPR036691">
    <property type="entry name" value="Endo/exonu/phosph_ase_sf"/>
</dbReference>
<evidence type="ECO:0000313" key="2">
    <source>
        <dbReference type="Proteomes" id="UP000596742"/>
    </source>
</evidence>
<evidence type="ECO:0000313" key="1">
    <source>
        <dbReference type="EMBL" id="VDI11275.1"/>
    </source>
</evidence>
<dbReference type="Gene3D" id="3.60.10.10">
    <property type="entry name" value="Endonuclease/exonuclease/phosphatase"/>
    <property type="match status" value="1"/>
</dbReference>
<dbReference type="GO" id="GO:0031012">
    <property type="term" value="C:extracellular matrix"/>
    <property type="evidence" value="ECO:0007669"/>
    <property type="project" value="TreeGrafter"/>
</dbReference>
<dbReference type="AlphaFoldDB" id="A0A8B6CXE5"/>
<dbReference type="EMBL" id="UYJE01002495">
    <property type="protein sequence ID" value="VDI11275.1"/>
    <property type="molecule type" value="Genomic_DNA"/>
</dbReference>
<comment type="caution">
    <text evidence="1">The sequence shown here is derived from an EMBL/GenBank/DDBJ whole genome shotgun (WGS) entry which is preliminary data.</text>
</comment>
<keyword evidence="2" id="KW-1185">Reference proteome</keyword>
<feature type="non-terminal residue" evidence="1">
    <location>
        <position position="143"/>
    </location>
</feature>
<proteinExistence type="predicted"/>
<dbReference type="PANTHER" id="PTHR33395">
    <property type="entry name" value="TRANSCRIPTASE, PUTATIVE-RELATED-RELATED"/>
    <property type="match status" value="1"/>
</dbReference>
<dbReference type="GO" id="GO:0007508">
    <property type="term" value="P:larval heart development"/>
    <property type="evidence" value="ECO:0007669"/>
    <property type="project" value="TreeGrafter"/>
</dbReference>
<sequence length="143" mass="16057">MIDTSNPEIILGTETLLRPDILSSEIFPPQYSVYRKDRTDGYGGVLIAVKDIIISEELPVRSDTESLYIRLTTPDSKSIIVGCLYRPPSSDITYMDKMSNTTEEIFKENNSSILWLGGDLNLPDIDWKSNSVCGNQYSSQINN</sequence>
<name>A0A8B6CXE5_MYTGA</name>
<dbReference type="GO" id="GO:0061343">
    <property type="term" value="P:cell adhesion involved in heart morphogenesis"/>
    <property type="evidence" value="ECO:0007669"/>
    <property type="project" value="TreeGrafter"/>
</dbReference>
<dbReference type="SUPFAM" id="SSF56219">
    <property type="entry name" value="DNase I-like"/>
    <property type="match status" value="1"/>
</dbReference>
<dbReference type="PANTHER" id="PTHR33395:SF22">
    <property type="entry name" value="REVERSE TRANSCRIPTASE DOMAIN-CONTAINING PROTEIN"/>
    <property type="match status" value="1"/>
</dbReference>
<organism evidence="1 2">
    <name type="scientific">Mytilus galloprovincialis</name>
    <name type="common">Mediterranean mussel</name>
    <dbReference type="NCBI Taxonomy" id="29158"/>
    <lineage>
        <taxon>Eukaryota</taxon>
        <taxon>Metazoa</taxon>
        <taxon>Spiralia</taxon>
        <taxon>Lophotrochozoa</taxon>
        <taxon>Mollusca</taxon>
        <taxon>Bivalvia</taxon>
        <taxon>Autobranchia</taxon>
        <taxon>Pteriomorphia</taxon>
        <taxon>Mytilida</taxon>
        <taxon>Mytiloidea</taxon>
        <taxon>Mytilidae</taxon>
        <taxon>Mytilinae</taxon>
        <taxon>Mytilus</taxon>
    </lineage>
</organism>
<gene>
    <name evidence="1" type="ORF">MGAL_10B078420</name>
</gene>
<dbReference type="Proteomes" id="UP000596742">
    <property type="component" value="Unassembled WGS sequence"/>
</dbReference>
<reference evidence="1" key="1">
    <citation type="submission" date="2018-11" db="EMBL/GenBank/DDBJ databases">
        <authorList>
            <person name="Alioto T."/>
            <person name="Alioto T."/>
        </authorList>
    </citation>
    <scope>NUCLEOTIDE SEQUENCE</scope>
</reference>
<evidence type="ECO:0008006" key="3">
    <source>
        <dbReference type="Google" id="ProtNLM"/>
    </source>
</evidence>
<dbReference type="OrthoDB" id="6107840at2759"/>
<protein>
    <recommendedName>
        <fullName evidence="3">Endonuclease/exonuclease/phosphatase domain-containing protein</fullName>
    </recommendedName>
</protein>